<organism evidence="12 13">
    <name type="scientific">Lipomyces starkeyi NRRL Y-11557</name>
    <dbReference type="NCBI Taxonomy" id="675824"/>
    <lineage>
        <taxon>Eukaryota</taxon>
        <taxon>Fungi</taxon>
        <taxon>Dikarya</taxon>
        <taxon>Ascomycota</taxon>
        <taxon>Saccharomycotina</taxon>
        <taxon>Lipomycetes</taxon>
        <taxon>Lipomycetales</taxon>
        <taxon>Lipomycetaceae</taxon>
        <taxon>Lipomyces</taxon>
    </lineage>
</organism>
<comment type="pathway">
    <text evidence="2">Glycolipid biosynthesis; glycosylphosphatidylinositol-anchor biosynthesis.</text>
</comment>
<feature type="transmembrane region" description="Helical" evidence="11">
    <location>
        <begin position="90"/>
        <end position="107"/>
    </location>
</feature>
<evidence type="ECO:0000313" key="13">
    <source>
        <dbReference type="Proteomes" id="UP000094385"/>
    </source>
</evidence>
<dbReference type="PANTHER" id="PTHR22760:SF3">
    <property type="entry name" value="GPI MANNOSYLTRANSFERASE 4"/>
    <property type="match status" value="1"/>
</dbReference>
<keyword evidence="3" id="KW-0337">GPI-anchor biosynthesis</keyword>
<gene>
    <name evidence="12" type="ORF">LIPSTDRAFT_62314</name>
</gene>
<evidence type="ECO:0000256" key="10">
    <source>
        <dbReference type="ARBA" id="ARBA00038466"/>
    </source>
</evidence>
<proteinExistence type="inferred from homology"/>
<dbReference type="EC" id="2.4.1.-" evidence="11"/>
<evidence type="ECO:0000313" key="12">
    <source>
        <dbReference type="EMBL" id="ODQ74275.1"/>
    </source>
</evidence>
<dbReference type="GO" id="GO:0000026">
    <property type="term" value="F:alpha-1,2-mannosyltransferase activity"/>
    <property type="evidence" value="ECO:0007669"/>
    <property type="project" value="TreeGrafter"/>
</dbReference>
<sequence length="570" mass="65457">MSWRLAYLILLIVRFYFTLSPSYIHPDEHFQGPEILAGKFVTAYIFGWNVTKTWEFTTDYPIRSILPLWLAYGFPMTILRWIYGMSVNPILAYYCLRMFFFLISFSLEDWALQELGSTPKIRAHHLLFVASSYVTWTYQTHTFSNSVETIILAWTLVLIRRISFRNFGHTSHSWSCCLLGSLVAIGVFNRITFPAYLILPVWYLVPQFIRFPSSIIFIVFSALGTSLLAIYVDTRYYEASTPVLTPLNNFMYNFRPENLAKHGLHPRYTHFLVNLPQLLGPYLFLVRPQLSIAFLSAISGTIVLSLFQHQEARFLLPAIPLFLASTSIPKFALSTSSRKWTFISIFGIFNAILAGIFGIYHQGGIVPAQTLYIGPHASSTSDVVWWKTYSPPDWLLGEHEVGVIHRGTVSDVANVSSLVALDKQPGLRVWDMMGSHPDIISTLLKMLVTSVLQRHDRDDGDVLLVAPVAAKGLYKFLDDPSFPFYLKLEWTYSRHMNLDDFGVDYDEAMYYNRLLRRHYDINDKGDNNKNENDYSEDGALELGTWDRTKLMISQNRPGLGVWRVISRDFS</sequence>
<keyword evidence="9 11" id="KW-0472">Membrane</keyword>
<feature type="transmembrane region" description="Helical" evidence="11">
    <location>
        <begin position="340"/>
        <end position="360"/>
    </location>
</feature>
<dbReference type="Proteomes" id="UP000094385">
    <property type="component" value="Unassembled WGS sequence"/>
</dbReference>
<evidence type="ECO:0000256" key="2">
    <source>
        <dbReference type="ARBA" id="ARBA00004687"/>
    </source>
</evidence>
<accession>A0A1E3Q9B1</accession>
<feature type="transmembrane region" description="Helical" evidence="11">
    <location>
        <begin position="64"/>
        <end position="83"/>
    </location>
</feature>
<feature type="transmembrane region" description="Helical" evidence="11">
    <location>
        <begin position="211"/>
        <end position="232"/>
    </location>
</feature>
<evidence type="ECO:0000256" key="4">
    <source>
        <dbReference type="ARBA" id="ARBA00022676"/>
    </source>
</evidence>
<evidence type="ECO:0000256" key="11">
    <source>
        <dbReference type="RuleBase" id="RU363075"/>
    </source>
</evidence>
<evidence type="ECO:0000256" key="8">
    <source>
        <dbReference type="ARBA" id="ARBA00022989"/>
    </source>
</evidence>
<evidence type="ECO:0000256" key="5">
    <source>
        <dbReference type="ARBA" id="ARBA00022679"/>
    </source>
</evidence>
<comment type="subcellular location">
    <subcellularLocation>
        <location evidence="1 11">Endoplasmic reticulum membrane</location>
        <topology evidence="1 11">Multi-pass membrane protein</topology>
    </subcellularLocation>
</comment>
<keyword evidence="5" id="KW-0808">Transferase</keyword>
<name>A0A1E3Q9B1_LIPST</name>
<keyword evidence="13" id="KW-1185">Reference proteome</keyword>
<evidence type="ECO:0000256" key="7">
    <source>
        <dbReference type="ARBA" id="ARBA00022824"/>
    </source>
</evidence>
<comment type="similarity">
    <text evidence="10">Belongs to the glycosyltransferase 22 family. PIGZ subfamily.</text>
</comment>
<protein>
    <recommendedName>
        <fullName evidence="11">Mannosyltransferase</fullName>
        <ecNumber evidence="11">2.4.1.-</ecNumber>
    </recommendedName>
</protein>
<evidence type="ECO:0000256" key="9">
    <source>
        <dbReference type="ARBA" id="ARBA00023136"/>
    </source>
</evidence>
<dbReference type="STRING" id="675824.A0A1E3Q9B1"/>
<keyword evidence="8 11" id="KW-1133">Transmembrane helix</keyword>
<dbReference type="GO" id="GO:0005789">
    <property type="term" value="C:endoplasmic reticulum membrane"/>
    <property type="evidence" value="ECO:0007669"/>
    <property type="project" value="UniProtKB-SubCell"/>
</dbReference>
<keyword evidence="6 11" id="KW-0812">Transmembrane</keyword>
<dbReference type="Pfam" id="PF03901">
    <property type="entry name" value="Glyco_transf_22"/>
    <property type="match status" value="1"/>
</dbReference>
<keyword evidence="7 11" id="KW-0256">Endoplasmic reticulum</keyword>
<reference evidence="12 13" key="1">
    <citation type="journal article" date="2016" name="Proc. Natl. Acad. Sci. U.S.A.">
        <title>Comparative genomics of biotechnologically important yeasts.</title>
        <authorList>
            <person name="Riley R."/>
            <person name="Haridas S."/>
            <person name="Wolfe K.H."/>
            <person name="Lopes M.R."/>
            <person name="Hittinger C.T."/>
            <person name="Goeker M."/>
            <person name="Salamov A.A."/>
            <person name="Wisecaver J.H."/>
            <person name="Long T.M."/>
            <person name="Calvey C.H."/>
            <person name="Aerts A.L."/>
            <person name="Barry K.W."/>
            <person name="Choi C."/>
            <person name="Clum A."/>
            <person name="Coughlan A.Y."/>
            <person name="Deshpande S."/>
            <person name="Douglass A.P."/>
            <person name="Hanson S.J."/>
            <person name="Klenk H.-P."/>
            <person name="LaButti K.M."/>
            <person name="Lapidus A."/>
            <person name="Lindquist E.A."/>
            <person name="Lipzen A.M."/>
            <person name="Meier-Kolthoff J.P."/>
            <person name="Ohm R.A."/>
            <person name="Otillar R.P."/>
            <person name="Pangilinan J.L."/>
            <person name="Peng Y."/>
            <person name="Rokas A."/>
            <person name="Rosa C.A."/>
            <person name="Scheuner C."/>
            <person name="Sibirny A.A."/>
            <person name="Slot J.C."/>
            <person name="Stielow J.B."/>
            <person name="Sun H."/>
            <person name="Kurtzman C.P."/>
            <person name="Blackwell M."/>
            <person name="Grigoriev I.V."/>
            <person name="Jeffries T.W."/>
        </authorList>
    </citation>
    <scope>NUCLEOTIDE SEQUENCE [LARGE SCALE GENOMIC DNA]</scope>
    <source>
        <strain evidence="12 13">NRRL Y-11557</strain>
    </source>
</reference>
<feature type="transmembrane region" description="Helical" evidence="11">
    <location>
        <begin position="143"/>
        <end position="162"/>
    </location>
</feature>
<evidence type="ECO:0000256" key="1">
    <source>
        <dbReference type="ARBA" id="ARBA00004477"/>
    </source>
</evidence>
<keyword evidence="4 11" id="KW-0328">Glycosyltransferase</keyword>
<dbReference type="InterPro" id="IPR005599">
    <property type="entry name" value="GPI_mannosylTrfase"/>
</dbReference>
<feature type="transmembrane region" description="Helical" evidence="11">
    <location>
        <begin position="5"/>
        <end position="24"/>
    </location>
</feature>
<dbReference type="OrthoDB" id="10066429at2759"/>
<dbReference type="GO" id="GO:0006506">
    <property type="term" value="P:GPI anchor biosynthetic process"/>
    <property type="evidence" value="ECO:0007669"/>
    <property type="project" value="UniProtKB-KW"/>
</dbReference>
<dbReference type="AlphaFoldDB" id="A0A1E3Q9B1"/>
<evidence type="ECO:0000256" key="3">
    <source>
        <dbReference type="ARBA" id="ARBA00022502"/>
    </source>
</evidence>
<evidence type="ECO:0000256" key="6">
    <source>
        <dbReference type="ARBA" id="ARBA00022692"/>
    </source>
</evidence>
<feature type="transmembrane region" description="Helical" evidence="11">
    <location>
        <begin position="174"/>
        <end position="199"/>
    </location>
</feature>
<dbReference type="EMBL" id="KV454292">
    <property type="protein sequence ID" value="ODQ74275.1"/>
    <property type="molecule type" value="Genomic_DNA"/>
</dbReference>
<dbReference type="PANTHER" id="PTHR22760">
    <property type="entry name" value="GLYCOSYLTRANSFERASE"/>
    <property type="match status" value="1"/>
</dbReference>